<evidence type="ECO:0000259" key="9">
    <source>
        <dbReference type="PROSITE" id="PS51671"/>
    </source>
</evidence>
<proteinExistence type="inferred from homology"/>
<dbReference type="PROSITE" id="PS51831">
    <property type="entry name" value="HD"/>
    <property type="match status" value="1"/>
</dbReference>
<keyword evidence="4 7" id="KW-0378">Hydrolase</keyword>
<feature type="region of interest" description="Uridylyltransferase" evidence="7">
    <location>
        <begin position="1"/>
        <end position="269"/>
    </location>
</feature>
<dbReference type="InterPro" id="IPR002912">
    <property type="entry name" value="ACT_dom"/>
</dbReference>
<feature type="region of interest" description="Disordered" evidence="8">
    <location>
        <begin position="744"/>
        <end position="768"/>
    </location>
</feature>
<keyword evidence="6 7" id="KW-0511">Multifunctional enzyme</keyword>
<evidence type="ECO:0000256" key="1">
    <source>
        <dbReference type="ARBA" id="ARBA00022679"/>
    </source>
</evidence>
<dbReference type="EMBL" id="JACGWT010000006">
    <property type="protein sequence ID" value="MBA8795877.1"/>
    <property type="molecule type" value="Genomic_DNA"/>
</dbReference>
<evidence type="ECO:0000256" key="6">
    <source>
        <dbReference type="ARBA" id="ARBA00023268"/>
    </source>
</evidence>
<evidence type="ECO:0000256" key="8">
    <source>
        <dbReference type="SAM" id="MobiDB-lite"/>
    </source>
</evidence>
<keyword evidence="3" id="KW-0677">Repeat</keyword>
<dbReference type="InterPro" id="IPR010043">
    <property type="entry name" value="UTase/UR"/>
</dbReference>
<feature type="domain" description="ACT" evidence="9">
    <location>
        <begin position="676"/>
        <end position="751"/>
    </location>
</feature>
<keyword evidence="12" id="KW-1185">Reference proteome</keyword>
<dbReference type="InterPro" id="IPR043519">
    <property type="entry name" value="NT_sf"/>
</dbReference>
<dbReference type="CDD" id="cd00077">
    <property type="entry name" value="HDc"/>
    <property type="match status" value="1"/>
</dbReference>
<comment type="function">
    <text evidence="7">Modifies, by uridylylation and deuridylylation, the PII regulatory proteins (GlnB and homologs), in response to the nitrogen status of the cell that GlnD senses through the glutamine level. Under low glutamine levels, catalyzes the conversion of the PII proteins and UTP to PII-UMP and PPi, while under higher glutamine levels, GlnD hydrolyzes PII-UMP to PII and UMP (deuridylylation). Thus, controls uridylylation state and activity of the PII proteins, and plays an important role in the regulation of nitrogen metabolism.</text>
</comment>
<dbReference type="InterPro" id="IPR045865">
    <property type="entry name" value="ACT-like_dom_sf"/>
</dbReference>
<evidence type="ECO:0000259" key="10">
    <source>
        <dbReference type="PROSITE" id="PS51831"/>
    </source>
</evidence>
<dbReference type="PIRSF" id="PIRSF006288">
    <property type="entry name" value="PII_uridyltransf"/>
    <property type="match status" value="1"/>
</dbReference>
<dbReference type="Pfam" id="PF01909">
    <property type="entry name" value="NTP_transf_2"/>
    <property type="match status" value="1"/>
</dbReference>
<dbReference type="Pfam" id="PF08335">
    <property type="entry name" value="GlnD_UR_UTase"/>
    <property type="match status" value="1"/>
</dbReference>
<comment type="cofactor">
    <cofactor evidence="7">
        <name>Mg(2+)</name>
        <dbReference type="ChEBI" id="CHEBI:18420"/>
    </cofactor>
</comment>
<dbReference type="Gene3D" id="1.10.3210.10">
    <property type="entry name" value="Hypothetical protein af1432"/>
    <property type="match status" value="1"/>
</dbReference>
<dbReference type="HAMAP" id="MF_00277">
    <property type="entry name" value="PII_uridylyl_transf"/>
    <property type="match status" value="1"/>
</dbReference>
<keyword evidence="1 7" id="KW-0808">Transferase</keyword>
<protein>
    <recommendedName>
        <fullName evidence="7">Bifunctional uridylyltransferase/uridylyl-removing enzyme</fullName>
        <shortName evidence="7">UTase/UR</shortName>
    </recommendedName>
    <alternativeName>
        <fullName evidence="7">Bifunctional [protein-PII] modification enzyme</fullName>
    </alternativeName>
    <alternativeName>
        <fullName evidence="7">Bifunctional nitrogen sensor protein</fullName>
    </alternativeName>
    <domain>
        <recommendedName>
            <fullName evidence="7">[Protein-PII] uridylyltransferase</fullName>
            <shortName evidence="7">PII uridylyltransferase</shortName>
            <shortName evidence="7">UTase</shortName>
            <ecNumber evidence="7">2.7.7.59</ecNumber>
        </recommendedName>
    </domain>
    <domain>
        <recommendedName>
            <fullName evidence="7">[Protein-PII]-UMP uridylyl-removing enzyme</fullName>
            <shortName evidence="7">UR</shortName>
            <ecNumber evidence="7">3.1.4.-</ecNumber>
        </recommendedName>
    </domain>
</protein>
<dbReference type="NCBIfam" id="NF002895">
    <property type="entry name" value="PRK03381.1"/>
    <property type="match status" value="1"/>
</dbReference>
<evidence type="ECO:0000256" key="5">
    <source>
        <dbReference type="ARBA" id="ARBA00022842"/>
    </source>
</evidence>
<comment type="caution">
    <text evidence="11">The sequence shown here is derived from an EMBL/GenBank/DDBJ whole genome shotgun (WGS) entry which is preliminary data.</text>
</comment>
<comment type="caution">
    <text evidence="7">Lacks conserved residue(s) required for the propagation of feature annotation.</text>
</comment>
<name>A0A7W3IV95_9ACTN</name>
<evidence type="ECO:0000256" key="2">
    <source>
        <dbReference type="ARBA" id="ARBA00022695"/>
    </source>
</evidence>
<dbReference type="EC" id="3.1.4.-" evidence="7"/>
<gene>
    <name evidence="7" type="primary">glnD</name>
    <name evidence="11" type="ORF">FHX74_003518</name>
</gene>
<feature type="domain" description="HD" evidence="10">
    <location>
        <begin position="389"/>
        <end position="504"/>
    </location>
</feature>
<dbReference type="InterPro" id="IPR003607">
    <property type="entry name" value="HD/PDEase_dom"/>
</dbReference>
<comment type="catalytic activity">
    <reaction evidence="7">
        <text>[protein-PII]-uridylyl-L-tyrosine + H2O = [protein-PII]-L-tyrosine + UMP + H(+)</text>
        <dbReference type="Rhea" id="RHEA:48600"/>
        <dbReference type="Rhea" id="RHEA-COMP:12147"/>
        <dbReference type="Rhea" id="RHEA-COMP:12148"/>
        <dbReference type="ChEBI" id="CHEBI:15377"/>
        <dbReference type="ChEBI" id="CHEBI:15378"/>
        <dbReference type="ChEBI" id="CHEBI:46858"/>
        <dbReference type="ChEBI" id="CHEBI:57865"/>
        <dbReference type="ChEBI" id="CHEBI:90602"/>
    </reaction>
</comment>
<dbReference type="PANTHER" id="PTHR47320">
    <property type="entry name" value="BIFUNCTIONAL URIDYLYLTRANSFERASE/URIDYLYL-REMOVING ENZYME"/>
    <property type="match status" value="1"/>
</dbReference>
<accession>A0A7W3IV95</accession>
<dbReference type="GO" id="GO:0008081">
    <property type="term" value="F:phosphoric diester hydrolase activity"/>
    <property type="evidence" value="ECO:0007669"/>
    <property type="project" value="UniProtKB-UniRule"/>
</dbReference>
<comment type="domain">
    <text evidence="7">Has four distinct domains: an N-terminal nucleotidyltransferase (NT) domain responsible for UTase activity, a central HD domain that encodes UR activity, and two C-terminal ACT domains that seem to have a role in glutamine sensing.</text>
</comment>
<dbReference type="InterPro" id="IPR006674">
    <property type="entry name" value="HD_domain"/>
</dbReference>
<dbReference type="Proteomes" id="UP000523079">
    <property type="component" value="Unassembled WGS sequence"/>
</dbReference>
<dbReference type="SUPFAM" id="SSF109604">
    <property type="entry name" value="HD-domain/PDEase-like"/>
    <property type="match status" value="1"/>
</dbReference>
<keyword evidence="5 7" id="KW-0460">Magnesium</keyword>
<organism evidence="11 12">
    <name type="scientific">Microlunatus kandeliicorticis</name>
    <dbReference type="NCBI Taxonomy" id="1759536"/>
    <lineage>
        <taxon>Bacteria</taxon>
        <taxon>Bacillati</taxon>
        <taxon>Actinomycetota</taxon>
        <taxon>Actinomycetes</taxon>
        <taxon>Propionibacteriales</taxon>
        <taxon>Propionibacteriaceae</taxon>
        <taxon>Microlunatus</taxon>
    </lineage>
</organism>
<feature type="domain" description="ACT" evidence="9">
    <location>
        <begin position="572"/>
        <end position="650"/>
    </location>
</feature>
<dbReference type="SUPFAM" id="SSF81891">
    <property type="entry name" value="Poly A polymerase C-terminal region-like"/>
    <property type="match status" value="1"/>
</dbReference>
<feature type="compositionally biased region" description="Basic and acidic residues" evidence="8">
    <location>
        <begin position="758"/>
        <end position="768"/>
    </location>
</feature>
<comment type="activity regulation">
    <text evidence="7">Uridylyltransferase (UTase) activity is inhibited by glutamine, while glutamine activates uridylyl-removing (UR) activity.</text>
</comment>
<evidence type="ECO:0000256" key="4">
    <source>
        <dbReference type="ARBA" id="ARBA00022801"/>
    </source>
</evidence>
<dbReference type="GO" id="GO:0006808">
    <property type="term" value="P:regulation of nitrogen utilization"/>
    <property type="evidence" value="ECO:0007669"/>
    <property type="project" value="UniProtKB-UniRule"/>
</dbReference>
<evidence type="ECO:0000313" key="11">
    <source>
        <dbReference type="EMBL" id="MBA8795877.1"/>
    </source>
</evidence>
<dbReference type="GO" id="GO:0008773">
    <property type="term" value="F:[protein-PII] uridylyltransferase activity"/>
    <property type="evidence" value="ECO:0007669"/>
    <property type="project" value="UniProtKB-UniRule"/>
</dbReference>
<comment type="catalytic activity">
    <reaction evidence="7">
        <text>[protein-PII]-L-tyrosine + UTP = [protein-PII]-uridylyl-L-tyrosine + diphosphate</text>
        <dbReference type="Rhea" id="RHEA:13673"/>
        <dbReference type="Rhea" id="RHEA-COMP:12147"/>
        <dbReference type="Rhea" id="RHEA-COMP:12148"/>
        <dbReference type="ChEBI" id="CHEBI:33019"/>
        <dbReference type="ChEBI" id="CHEBI:46398"/>
        <dbReference type="ChEBI" id="CHEBI:46858"/>
        <dbReference type="ChEBI" id="CHEBI:90602"/>
        <dbReference type="EC" id="2.7.7.59"/>
    </reaction>
</comment>
<dbReference type="SUPFAM" id="SSF81301">
    <property type="entry name" value="Nucleotidyltransferase"/>
    <property type="match status" value="1"/>
</dbReference>
<keyword evidence="2 7" id="KW-0548">Nucleotidyltransferase</keyword>
<dbReference type="InterPro" id="IPR002934">
    <property type="entry name" value="Polymerase_NTP_transf_dom"/>
</dbReference>
<dbReference type="InterPro" id="IPR013546">
    <property type="entry name" value="PII_UdlTrfase/GS_AdlTrfase"/>
</dbReference>
<dbReference type="Pfam" id="PF01966">
    <property type="entry name" value="HD"/>
    <property type="match status" value="1"/>
</dbReference>
<dbReference type="PANTHER" id="PTHR47320:SF1">
    <property type="entry name" value="BIFUNCTIONAL URIDYLYLTRANSFERASE_URIDYLYL-REMOVING ENZYME"/>
    <property type="match status" value="1"/>
</dbReference>
<evidence type="ECO:0000256" key="7">
    <source>
        <dbReference type="HAMAP-Rule" id="MF_00277"/>
    </source>
</evidence>
<comment type="similarity">
    <text evidence="7">Belongs to the GlnD family.</text>
</comment>
<dbReference type="EC" id="2.7.7.59" evidence="7"/>
<evidence type="ECO:0000256" key="3">
    <source>
        <dbReference type="ARBA" id="ARBA00022737"/>
    </source>
</evidence>
<evidence type="ECO:0000313" key="12">
    <source>
        <dbReference type="Proteomes" id="UP000523079"/>
    </source>
</evidence>
<dbReference type="SUPFAM" id="SSF55021">
    <property type="entry name" value="ACT-like"/>
    <property type="match status" value="2"/>
</dbReference>
<dbReference type="PROSITE" id="PS51671">
    <property type="entry name" value="ACT"/>
    <property type="match status" value="2"/>
</dbReference>
<reference evidence="11 12" key="1">
    <citation type="submission" date="2020-07" db="EMBL/GenBank/DDBJ databases">
        <title>Sequencing the genomes of 1000 actinobacteria strains.</title>
        <authorList>
            <person name="Klenk H.-P."/>
        </authorList>
    </citation>
    <scope>NUCLEOTIDE SEQUENCE [LARGE SCALE GENOMIC DNA]</scope>
    <source>
        <strain evidence="11 12">DSM 100723</strain>
    </source>
</reference>
<dbReference type="SMART" id="SM00471">
    <property type="entry name" value="HDc"/>
    <property type="match status" value="1"/>
</dbReference>
<sequence>MMEEALEELWAEAGGPTHGVGLACVGSLARRELGPRSDLDLVLVHDGRTAGVEALAERLWYPLWDSRVRLDHAVRTPAECASIAGSELSAGVGLLDLRPLAGDRDLVGSARTALLASWRNGARKRLPELLDSIDERRRTFGDAAYLLEPDLKEARGGFRDMSTLRALAATWLTDLPHGLVTEPYHRLLDVRDALHVTAGRTLDRLLATEVDEVAARLGYPDGDELHRYVSLAARRIGYAVDLTARAARQVLPVRRVISFARRERKPVLSEGPHGLIVHAGEVGLGQRVSVADPLLGLRAAAYAAREGLVLSPVTAENLGRALADGTTPPLPDPWPAEALEALLELLSAGRGLLGPWEALELNRCIGVWLPDWTSIRAKPQHNPIHRHTVDRHSVQTVVECAPFLTAVERPDLLLLAALFHDIGKATAGRDHPAVGAPVARAAVLRLGLSAEDADVVALLVREHLALADLATHRDHTDPATAETLATAVGGRAENLRLLRALTEADARAAGPAAWSPWRAQLIDALADRVLGRLTGAERPAPAQTARGVRLAAAVAGDGRPRVEVEPVPGGVELVAAERDRVGLFGDMAGLLAAHQVTVRSGSLTTEHGIAVNTWRLEVDDPADLPPASVLQTELQRLAEGDHRVLQGVRRRDLRNRAGAPTPFVAALPGASETAAVLEVRAGDRSGLLWALGEAVAGIGLNLRSAHVSTLAGQAIDTLYLTEPDGRRPDDDRVAEAITVVRAAAGLPEPDRQATTATADRHGDPITAP</sequence>
<dbReference type="AlphaFoldDB" id="A0A7W3IV95"/>